<organism evidence="3 4">
    <name type="scientific">Maribacter confluentis</name>
    <dbReference type="NCBI Taxonomy" id="1656093"/>
    <lineage>
        <taxon>Bacteria</taxon>
        <taxon>Pseudomonadati</taxon>
        <taxon>Bacteroidota</taxon>
        <taxon>Flavobacteriia</taxon>
        <taxon>Flavobacteriales</taxon>
        <taxon>Flavobacteriaceae</taxon>
        <taxon>Maribacter</taxon>
    </lineage>
</organism>
<dbReference type="Proteomes" id="UP001168579">
    <property type="component" value="Unassembled WGS sequence"/>
</dbReference>
<keyword evidence="4" id="KW-1185">Reference proteome</keyword>
<dbReference type="SUPFAM" id="SSF81296">
    <property type="entry name" value="E set domains"/>
    <property type="match status" value="1"/>
</dbReference>
<dbReference type="InterPro" id="IPR011043">
    <property type="entry name" value="Gal_Oxase/kelch_b-propeller"/>
</dbReference>
<dbReference type="SUPFAM" id="SSF50965">
    <property type="entry name" value="Galactose oxidase, central domain"/>
    <property type="match status" value="1"/>
</dbReference>
<name>A0ABT8RUM1_9FLAO</name>
<dbReference type="CDD" id="cd02851">
    <property type="entry name" value="E_set_GO_C"/>
    <property type="match status" value="1"/>
</dbReference>
<dbReference type="EMBL" id="JAUKUC010000001">
    <property type="protein sequence ID" value="MDO1514333.1"/>
    <property type="molecule type" value="Genomic_DNA"/>
</dbReference>
<reference evidence="3" key="2">
    <citation type="submission" date="2023-06" db="EMBL/GenBank/DDBJ databases">
        <authorList>
            <person name="Lucena T."/>
            <person name="Sun Q."/>
        </authorList>
    </citation>
    <scope>NUCLEOTIDE SEQUENCE</scope>
    <source>
        <strain evidence="3">CECT 8869</strain>
    </source>
</reference>
<dbReference type="SUPFAM" id="SSF49299">
    <property type="entry name" value="PKD domain"/>
    <property type="match status" value="2"/>
</dbReference>
<dbReference type="InterPro" id="IPR037293">
    <property type="entry name" value="Gal_Oxidase_central_sf"/>
</dbReference>
<dbReference type="RefSeq" id="WP_304437039.1">
    <property type="nucleotide sequence ID" value="NZ_JAUKUC010000001.1"/>
</dbReference>
<dbReference type="Pfam" id="PF11617">
    <property type="entry name" value="Cu-binding_MopE"/>
    <property type="match status" value="10"/>
</dbReference>
<keyword evidence="1" id="KW-0732">Signal</keyword>
<dbReference type="NCBIfam" id="TIGR04183">
    <property type="entry name" value="Por_Secre_tail"/>
    <property type="match status" value="1"/>
</dbReference>
<dbReference type="InterPro" id="IPR026444">
    <property type="entry name" value="Secre_tail"/>
</dbReference>
<dbReference type="SMART" id="SM00612">
    <property type="entry name" value="Kelch"/>
    <property type="match status" value="2"/>
</dbReference>
<dbReference type="InterPro" id="IPR013783">
    <property type="entry name" value="Ig-like_fold"/>
</dbReference>
<dbReference type="Gene3D" id="2.60.120.200">
    <property type="match status" value="1"/>
</dbReference>
<dbReference type="InterPro" id="IPR013320">
    <property type="entry name" value="ConA-like_dom_sf"/>
</dbReference>
<dbReference type="Pfam" id="PF18911">
    <property type="entry name" value="PKD_4"/>
    <property type="match status" value="2"/>
</dbReference>
<evidence type="ECO:0000313" key="4">
    <source>
        <dbReference type="Proteomes" id="UP001168579"/>
    </source>
</evidence>
<comment type="caution">
    <text evidence="3">The sequence shown here is derived from an EMBL/GenBank/DDBJ whole genome shotgun (WGS) entry which is preliminary data.</text>
</comment>
<dbReference type="PANTHER" id="PTHR32208">
    <property type="entry name" value="SECRETED PROTEIN-RELATED"/>
    <property type="match status" value="1"/>
</dbReference>
<evidence type="ECO:0000259" key="2">
    <source>
        <dbReference type="PROSITE" id="PS50093"/>
    </source>
</evidence>
<dbReference type="InterPro" id="IPR021655">
    <property type="entry name" value="Put_metal-bd"/>
</dbReference>
<dbReference type="PANTHER" id="PTHR32208:SF56">
    <property type="entry name" value="GALACTOSE OXIDASE-RELATED"/>
    <property type="match status" value="1"/>
</dbReference>
<proteinExistence type="predicted"/>
<dbReference type="CDD" id="cd00146">
    <property type="entry name" value="PKD"/>
    <property type="match status" value="2"/>
</dbReference>
<dbReference type="Pfam" id="PF13385">
    <property type="entry name" value="Laminin_G_3"/>
    <property type="match status" value="1"/>
</dbReference>
<evidence type="ECO:0000256" key="1">
    <source>
        <dbReference type="ARBA" id="ARBA00022729"/>
    </source>
</evidence>
<dbReference type="InterPro" id="IPR015202">
    <property type="entry name" value="GO-like_E_set"/>
</dbReference>
<dbReference type="Gene3D" id="2.60.40.10">
    <property type="entry name" value="Immunoglobulins"/>
    <property type="match status" value="3"/>
</dbReference>
<reference evidence="3" key="1">
    <citation type="journal article" date="2014" name="Int. J. Syst. Evol. Microbiol.">
        <title>Complete genome of a new Firmicutes species belonging to the dominant human colonic microbiota ('Ruminococcus bicirculans') reveals two chromosomes and a selective capacity to utilize plant glucans.</title>
        <authorList>
            <consortium name="NISC Comparative Sequencing Program"/>
            <person name="Wegmann U."/>
            <person name="Louis P."/>
            <person name="Goesmann A."/>
            <person name="Henrissat B."/>
            <person name="Duncan S.H."/>
            <person name="Flint H.J."/>
        </authorList>
    </citation>
    <scope>NUCLEOTIDE SEQUENCE</scope>
    <source>
        <strain evidence="3">CECT 8869</strain>
    </source>
</reference>
<feature type="domain" description="PKD" evidence="2">
    <location>
        <begin position="1175"/>
        <end position="1260"/>
    </location>
</feature>
<dbReference type="InterPro" id="IPR000601">
    <property type="entry name" value="PKD_dom"/>
</dbReference>
<dbReference type="Gene3D" id="2.60.120.260">
    <property type="entry name" value="Galactose-binding domain-like"/>
    <property type="match status" value="1"/>
</dbReference>
<dbReference type="PROSITE" id="PS50093">
    <property type="entry name" value="PKD"/>
    <property type="match status" value="2"/>
</dbReference>
<dbReference type="SUPFAM" id="SSF49899">
    <property type="entry name" value="Concanavalin A-like lectins/glucanases"/>
    <property type="match status" value="1"/>
</dbReference>
<gene>
    <name evidence="3" type="ORF">Q2T41_16890</name>
</gene>
<accession>A0ABT8RUM1</accession>
<dbReference type="InterPro" id="IPR014756">
    <property type="entry name" value="Ig_E-set"/>
</dbReference>
<dbReference type="Gene3D" id="2.130.10.80">
    <property type="entry name" value="Galactose oxidase/kelch, beta-propeller"/>
    <property type="match status" value="1"/>
</dbReference>
<sequence length="2681" mass="286185">MGSIRISTIWIFILFLNFQFLTAQNKSVEGEWSNPIQFGIVPVAVANLPNGNLITWSSQFRDTFVVEGDGTTFTELFDPKGGIDGKGAALGSFTSNTDHDMFCPGINNLADGRILSAGGTSSEKTSIYDWRTNSWTVADQMNIPRGYQGNVTLKDGSVFTIGGSWSGGFYGNRNAERYSTLTGWQKLSNVHGEDIFVGADYAEENQGNYRIDNHVWLWPAPNGKLFHAGPSEMMHWVDVDVPGGSIIEAGIRQDVNQNIRDYYSMKGNTVMFDKGKILKTGGAGAYGDDDIGTVPARDNSFIIDLNGIGFGDMPNVSYVGNMSRPRTMHNSTVLPNGEVIVTGGLEYAAVFTDVTAVKGAEIFNENTGWRSVAAMQIPRTYHSVAILMVDGRVFVGGGGLCDSTEDCVNHMDAEIYSPPYLFNPDNTLAERPEIINGPESSGYDSTINIEATPGIQQFSLIRFSAATHSTNNEQRRIPVDFTANGNIYNIEIPERELLPPGYYMLFGINANGVPSIAHTIQIGSEAPIIYNPNLVLDMQFDGSDEDLNALDNSQYGHHGTIVQRDNDGDVVQPNQFSWSDGIIGNAIEFDGLEFNSNSLLEIDYSDELASTANSITISAWVYRNSNSGIPEANGKIANVGIFSHDYPQLFFGFHNTLYKWAFNANSPLDCYAGYAPLDTWVHLAATYDGNTAILYANGVEVCNRKVSGLIDMNNNGLRQSKYTVSGFYDHRYDPDDPSNPSASDIDGIPDYGNTSGITDEISGKIDLLKVYNKVLEPAEIRAMYQEGLNTNNPNITICEGNYLTAQYKIGVNGTWITSNVVTAPLGSEVFIRPTPEYTGEYILTTPQYDGPTYSNLQDADKFTEENAYQIDTFVTPDFGLAPWNNPDRNNGLVDTSNEGQFVLTTPAGCPTTIYFNLVQENSEEGCPGYLPNGDSSIFITSGVLNTGLDEANGTNIETNGSECALQIVNNDINEPFARFTISVNLNQFGIQAGDEISIELDGKGEVSPRYEIRQNNTNSRPPLISGNFSQNWSTIKSSFVVPENTQTFDIWLFSNYAANSPGIAYFDNLKIINLTATGGNHPPTANFTASPIIGNAPLNVVFDSSTSYDSDILDGIDNYIWRFGDQTTSNVPNPSHIYEVPGVYLVSLTVYDYNGLKDEKTAYITVNGSNDNSGPTAILSADKVSGIAPLNVQFTGSNSTDDIGVATYAWNFGDGTTSSVANPQHTFSSVGNFEVFLTVTDDSGLTDTKSLYVNVEEDKIDESCPSGLTNDAAGLSLPLGDFVGGVDAVNGTDTVTNGSACGIEVVNVDPGQPWGHYRLTIRLSDHGISAGDELFIGLDGMDGSGAARLEVNRDDSPNNSLASFSYGPTWGRYESTVTVPSGISTIDLWMFSNYAIGSAGTAYYDNLEVINLSATPPCGGDGYQRYYADTDGDGYGDPGSSVEACEAPEGYVPDGTDCDDGEALSYPGNTEVCDGIDNDCDGEVDEGFSLTAYYLDADGDGYGDPGSSVEACDAPEGYVPDGTDCDDGEALSYPGSPEVCDGIDNDCDGEVDEGFSLTAYYLDADGDGYGDPENWVEACDAPEGYVPDGTDCDDGEALSYPGNTEVCDGIDNDCDGEVDEGFSLTAYYLDADGDGYGDPENWVEACDAPEGYVPDGTDCDDGEALSYPGNTEVCDGIDNDCDGEVDEGLDCFVECPSGLTNDAAGLSLPLGDFVGGVDAVSGTDTVTNGSACGIEVVNVDPGQPWGHYRLTIRLSDHGISAGDELFIGLDGMDGSGAARLEVNRDDSPNNSLASFSYGPTWGRYESTVTVPSGISTIDLWMFSNYAIGSAGTAYYDNLEVINLSATPPCGGDGYQRYYADTDGDGYGDPENWVEACEAPEGYVPDGTDCDDGEALSYPGNTEVCDGIDNDCDGEVDEGFSLMAYYLDADGDGYGDPGSSVEACDAPEGYVPDGTDCDDGEALSYPGSPEVCDGIDNDCDGEVDEGFSLTAYYLDADGDGYGDPENWVEACDAPEGYVPDGTDCDDGEALSYPGNTEVCDGIDNDCDGEVDEGLDCFVECPSGLTNDAAGLSLPLGDFVGGVDAVSGTDTVTNGSACGIEVVNVDPGQPWGHYRLTIRLSDHGISAGDELFIGLDGMDGSGAARLEVNRDDSPNNSLASFSYGPTWGRYESTVTVPSGISTIDLWMFSNYAIGSAGTAYYDNLEVINLSATPPCGGDGYQRYYADTDGDGYGDPWSSVEACEAPEGYVPDGTDCDDGEALSYPGNTEVCDGIDNDCDGEVDEGFSLTAYYLDADGDGYGDPGSSVEACDAPEGYVPDGTDCDDGEALSYPGNTEVCDGIDNDCDGEVDEGFSLTAYYLDADGDGYGDPGSSVEACDAPEGYVLDGTDCDDGEALSYPGSPEVCDGIDNDCDGEVDEGLDCFVECPSGLTNDAAGLSLPLGDFVGGVDAVNGTDTVTNGSACGIEVVNVDPGQPWGHYRLTIRLSDYGISAGDELFIGLDGMDGSGAARLEVNRDDSPNNSLASFSYGPTWGRYESTFTVPSGISTIDLWMFSNYAIGSAGTAYYDNLEVINLSGNNATSKSLQRNDNVFTEYSQNNVEEESHKMIISPNPVSDLLTVNFNDEIKVDYIEIYDTLGRLLKAINVLDNESVKIDVSHYNSGTYYIIANSLSGARLQKRVLIKRE</sequence>
<dbReference type="InterPro" id="IPR022409">
    <property type="entry name" value="PKD/Chitinase_dom"/>
</dbReference>
<dbReference type="Pfam" id="PF18962">
    <property type="entry name" value="Por_Secre_tail"/>
    <property type="match status" value="1"/>
</dbReference>
<dbReference type="Pfam" id="PF09118">
    <property type="entry name" value="GO-like_E_set"/>
    <property type="match status" value="1"/>
</dbReference>
<protein>
    <submittedName>
        <fullName evidence="3">MopE-related protein</fullName>
    </submittedName>
</protein>
<dbReference type="InterPro" id="IPR006652">
    <property type="entry name" value="Kelch_1"/>
</dbReference>
<feature type="domain" description="PKD" evidence="2">
    <location>
        <begin position="1083"/>
        <end position="1166"/>
    </location>
</feature>
<dbReference type="InterPro" id="IPR035986">
    <property type="entry name" value="PKD_dom_sf"/>
</dbReference>
<dbReference type="SMART" id="SM00089">
    <property type="entry name" value="PKD"/>
    <property type="match status" value="2"/>
</dbReference>
<evidence type="ECO:0000313" key="3">
    <source>
        <dbReference type="EMBL" id="MDO1514333.1"/>
    </source>
</evidence>